<evidence type="ECO:0000313" key="5">
    <source>
        <dbReference type="Proteomes" id="UP000310334"/>
    </source>
</evidence>
<dbReference type="EMBL" id="SSNT01000004">
    <property type="protein sequence ID" value="THF81399.1"/>
    <property type="molecule type" value="Genomic_DNA"/>
</dbReference>
<evidence type="ECO:0000256" key="1">
    <source>
        <dbReference type="ARBA" id="ARBA00004196"/>
    </source>
</evidence>
<evidence type="ECO:0000256" key="2">
    <source>
        <dbReference type="ARBA" id="ARBA00023054"/>
    </source>
</evidence>
<dbReference type="Gene3D" id="2.40.420.20">
    <property type="match status" value="1"/>
</dbReference>
<organism evidence="4 5">
    <name type="scientific">Metabacillus sediminilitoris</name>
    <dbReference type="NCBI Taxonomy" id="2567941"/>
    <lineage>
        <taxon>Bacteria</taxon>
        <taxon>Bacillati</taxon>
        <taxon>Bacillota</taxon>
        <taxon>Bacilli</taxon>
        <taxon>Bacillales</taxon>
        <taxon>Bacillaceae</taxon>
        <taxon>Metabacillus</taxon>
    </lineage>
</organism>
<feature type="domain" description="YknX-like barrel-sandwich hybrid" evidence="3">
    <location>
        <begin position="66"/>
        <end position="231"/>
    </location>
</feature>
<sequence>MKKWKIISLTAVSLSFIAINGYLIGKNDSEVQHTVYVEDWTRVKEKNVVETFHTDGVIMPQEEYDIYFHDSEKEFQRFLVKEGDKVTAGTPLFEFTTPELDHLRETVELEKQQAEGEIAGIDEYLSTLLDYQASISSSTLTTESESDSASESEFDETALEVGLRINENASSDMIISTIEQEMYKQELEKSKLEEEVRKYDSQLNSINEQTSSAMMVSETDGIVKEVNKKLGNPVITIASNVLAIKGQLTENQYKKSETGMPLTAIAAGKKLEGTLGKINDYPVNELAIGEENHYQFEATMTEQPEALAIGTKAAVSVVTAEAIGVPTVREEAIHHVKTPYAYRLNENGQITKQSVKTGLSFDGIQEIKEGIEIREVMMLSPDHVPQNKAYFVTEMKPNNIKKSAFEEITSHEKWESFLIGLIEK</sequence>
<gene>
    <name evidence="4" type="ORF">E6W99_05675</name>
</gene>
<dbReference type="InterPro" id="IPR050465">
    <property type="entry name" value="UPF0194_transport"/>
</dbReference>
<dbReference type="GO" id="GO:0030313">
    <property type="term" value="C:cell envelope"/>
    <property type="evidence" value="ECO:0007669"/>
    <property type="project" value="UniProtKB-SubCell"/>
</dbReference>
<comment type="subcellular location">
    <subcellularLocation>
        <location evidence="1">Cell envelope</location>
    </subcellularLocation>
</comment>
<dbReference type="OrthoDB" id="2446145at2"/>
<dbReference type="PANTHER" id="PTHR32347:SF14">
    <property type="entry name" value="EFFLUX SYSTEM COMPONENT YKNX-RELATED"/>
    <property type="match status" value="1"/>
</dbReference>
<keyword evidence="2" id="KW-0175">Coiled coil</keyword>
<dbReference type="Pfam" id="PF25984">
    <property type="entry name" value="BSH_YknX"/>
    <property type="match status" value="1"/>
</dbReference>
<dbReference type="RefSeq" id="WP_136352234.1">
    <property type="nucleotide sequence ID" value="NZ_CP046266.1"/>
</dbReference>
<evidence type="ECO:0000313" key="4">
    <source>
        <dbReference type="EMBL" id="THF81399.1"/>
    </source>
</evidence>
<comment type="caution">
    <text evidence="4">The sequence shown here is derived from an EMBL/GenBank/DDBJ whole genome shotgun (WGS) entry which is preliminary data.</text>
</comment>
<reference evidence="4 5" key="1">
    <citation type="submission" date="2019-04" db="EMBL/GenBank/DDBJ databases">
        <title>Bacillus sediminilitoris sp. nov., isolated from a tidal flat sediment on the East China Sea.</title>
        <authorList>
            <person name="Wei Y."/>
            <person name="Mao H."/>
            <person name="Fang J."/>
        </authorList>
    </citation>
    <scope>NUCLEOTIDE SEQUENCE [LARGE SCALE GENOMIC DNA]</scope>
    <source>
        <strain evidence="4 5">DSL-17</strain>
    </source>
</reference>
<proteinExistence type="predicted"/>
<name>A0A4S4C2W2_9BACI</name>
<dbReference type="AlphaFoldDB" id="A0A4S4C2W2"/>
<evidence type="ECO:0000259" key="3">
    <source>
        <dbReference type="Pfam" id="PF25984"/>
    </source>
</evidence>
<accession>A0A4S4C2W2</accession>
<protein>
    <recommendedName>
        <fullName evidence="3">YknX-like barrel-sandwich hybrid domain-containing protein</fullName>
    </recommendedName>
</protein>
<dbReference type="PANTHER" id="PTHR32347">
    <property type="entry name" value="EFFLUX SYSTEM COMPONENT YKNX-RELATED"/>
    <property type="match status" value="1"/>
</dbReference>
<dbReference type="InterPro" id="IPR058639">
    <property type="entry name" value="BSH_YknX-like"/>
</dbReference>
<keyword evidence="5" id="KW-1185">Reference proteome</keyword>
<dbReference type="Proteomes" id="UP000310334">
    <property type="component" value="Unassembled WGS sequence"/>
</dbReference>